<evidence type="ECO:0000256" key="1">
    <source>
        <dbReference type="SAM" id="Phobius"/>
    </source>
</evidence>
<reference evidence="5" key="1">
    <citation type="submission" date="2016-06" db="UniProtKB">
        <authorList>
            <consortium name="WormBaseParasite"/>
        </authorList>
    </citation>
    <scope>IDENTIFICATION</scope>
</reference>
<feature type="transmembrane region" description="Helical" evidence="1">
    <location>
        <begin position="277"/>
        <end position="300"/>
    </location>
</feature>
<accession>A0A183VCD9</accession>
<dbReference type="AlphaFoldDB" id="A0A183VCD9"/>
<keyword evidence="4" id="KW-1185">Reference proteome</keyword>
<gene>
    <name evidence="3" type="ORF">TCNE_LOCUS18409</name>
</gene>
<proteinExistence type="predicted"/>
<dbReference type="CDD" id="cd15457">
    <property type="entry name" value="NADAR"/>
    <property type="match status" value="1"/>
</dbReference>
<keyword evidence="1" id="KW-1133">Transmembrane helix</keyword>
<keyword evidence="1" id="KW-0472">Membrane</keyword>
<dbReference type="Pfam" id="PF08719">
    <property type="entry name" value="NADAR"/>
    <property type="match status" value="1"/>
</dbReference>
<evidence type="ECO:0000259" key="2">
    <source>
        <dbReference type="Pfam" id="PF08719"/>
    </source>
</evidence>
<evidence type="ECO:0000313" key="4">
    <source>
        <dbReference type="Proteomes" id="UP000050794"/>
    </source>
</evidence>
<dbReference type="WBParaSite" id="TCNE_0001841301-mRNA-1">
    <property type="protein sequence ID" value="TCNE_0001841301-mRNA-1"/>
    <property type="gene ID" value="TCNE_0001841301"/>
</dbReference>
<dbReference type="Proteomes" id="UP000050794">
    <property type="component" value="Unassembled WGS sequence"/>
</dbReference>
<organism evidence="4 5">
    <name type="scientific">Toxocara canis</name>
    <name type="common">Canine roundworm</name>
    <dbReference type="NCBI Taxonomy" id="6265"/>
    <lineage>
        <taxon>Eukaryota</taxon>
        <taxon>Metazoa</taxon>
        <taxon>Ecdysozoa</taxon>
        <taxon>Nematoda</taxon>
        <taxon>Chromadorea</taxon>
        <taxon>Rhabditida</taxon>
        <taxon>Spirurina</taxon>
        <taxon>Ascaridomorpha</taxon>
        <taxon>Ascaridoidea</taxon>
        <taxon>Toxocaridae</taxon>
        <taxon>Toxocara</taxon>
    </lineage>
</organism>
<dbReference type="InterPro" id="IPR012816">
    <property type="entry name" value="NADAR"/>
</dbReference>
<name>A0A183VCD9_TOXCA</name>
<protein>
    <submittedName>
        <fullName evidence="5">DUF1768 domain-containing protein</fullName>
    </submittedName>
</protein>
<keyword evidence="1" id="KW-0812">Transmembrane</keyword>
<evidence type="ECO:0000313" key="5">
    <source>
        <dbReference type="WBParaSite" id="TCNE_0001841301-mRNA-1"/>
    </source>
</evidence>
<dbReference type="EMBL" id="UYWY01025496">
    <property type="protein sequence ID" value="VDM49730.1"/>
    <property type="molecule type" value="Genomic_DNA"/>
</dbReference>
<sequence length="303" mass="35005">MRRGNLPFAVKEDFDVSSLDPSEVYVDYDKIGKNFILVGAFNRQVMVPAYRNGELPNRVPYQRFPDLHSPCSASYIRGGILFQSLPNTCGSPLCFSFFRRVDVGWSRAGRRYTVRNVYRSYQMAEYFNDTEAMKKILAAKSNREVEKVTNQIDGFDHASWNQRLKFEQTDWIAKLLVCTGNSYIAVAEPDKVFGTGWYKYRYEADKPIYWDGENRGGKFLMKLRHELKRTHKWASAEEEKVERFIFFWFCSCREVSNRSNAGQSAPVLVVVLSDLTYVYRGFGLFGVVCIVVGGSASYMVHRY</sequence>
<dbReference type="SUPFAM" id="SSF143990">
    <property type="entry name" value="YbiA-like"/>
    <property type="match status" value="1"/>
</dbReference>
<reference evidence="3 4" key="2">
    <citation type="submission" date="2018-11" db="EMBL/GenBank/DDBJ databases">
        <authorList>
            <consortium name="Pathogen Informatics"/>
        </authorList>
    </citation>
    <scope>NUCLEOTIDE SEQUENCE [LARGE SCALE GENOMIC DNA]</scope>
</reference>
<dbReference type="Gene3D" id="1.10.357.40">
    <property type="entry name" value="YbiA-like"/>
    <property type="match status" value="1"/>
</dbReference>
<dbReference type="InterPro" id="IPR037238">
    <property type="entry name" value="YbiA-like_sf"/>
</dbReference>
<evidence type="ECO:0000313" key="3">
    <source>
        <dbReference type="EMBL" id="VDM49730.1"/>
    </source>
</evidence>
<feature type="domain" description="NADAR" evidence="2">
    <location>
        <begin position="108"/>
        <end position="228"/>
    </location>
</feature>